<evidence type="ECO:0000256" key="1">
    <source>
        <dbReference type="SAM" id="Phobius"/>
    </source>
</evidence>
<keyword evidence="3" id="KW-1185">Reference proteome</keyword>
<accession>A0A3N4I250</accession>
<evidence type="ECO:0000313" key="2">
    <source>
        <dbReference type="EMBL" id="RPA79476.1"/>
    </source>
</evidence>
<proteinExistence type="predicted"/>
<evidence type="ECO:0000313" key="3">
    <source>
        <dbReference type="Proteomes" id="UP000275078"/>
    </source>
</evidence>
<dbReference type="EMBL" id="ML119699">
    <property type="protein sequence ID" value="RPA79476.1"/>
    <property type="molecule type" value="Genomic_DNA"/>
</dbReference>
<keyword evidence="1" id="KW-0472">Membrane</keyword>
<feature type="transmembrane region" description="Helical" evidence="1">
    <location>
        <begin position="20"/>
        <end position="42"/>
    </location>
</feature>
<reference evidence="2 3" key="1">
    <citation type="journal article" date="2018" name="Nat. Ecol. Evol.">
        <title>Pezizomycetes genomes reveal the molecular basis of ectomycorrhizal truffle lifestyle.</title>
        <authorList>
            <person name="Murat C."/>
            <person name="Payen T."/>
            <person name="Noel B."/>
            <person name="Kuo A."/>
            <person name="Morin E."/>
            <person name="Chen J."/>
            <person name="Kohler A."/>
            <person name="Krizsan K."/>
            <person name="Balestrini R."/>
            <person name="Da Silva C."/>
            <person name="Montanini B."/>
            <person name="Hainaut M."/>
            <person name="Levati E."/>
            <person name="Barry K.W."/>
            <person name="Belfiori B."/>
            <person name="Cichocki N."/>
            <person name="Clum A."/>
            <person name="Dockter R.B."/>
            <person name="Fauchery L."/>
            <person name="Guy J."/>
            <person name="Iotti M."/>
            <person name="Le Tacon F."/>
            <person name="Lindquist E.A."/>
            <person name="Lipzen A."/>
            <person name="Malagnac F."/>
            <person name="Mello A."/>
            <person name="Molinier V."/>
            <person name="Miyauchi S."/>
            <person name="Poulain J."/>
            <person name="Riccioni C."/>
            <person name="Rubini A."/>
            <person name="Sitrit Y."/>
            <person name="Splivallo R."/>
            <person name="Traeger S."/>
            <person name="Wang M."/>
            <person name="Zifcakova L."/>
            <person name="Wipf D."/>
            <person name="Zambonelli A."/>
            <person name="Paolocci F."/>
            <person name="Nowrousian M."/>
            <person name="Ottonello S."/>
            <person name="Baldrian P."/>
            <person name="Spatafora J.W."/>
            <person name="Henrissat B."/>
            <person name="Nagy L.G."/>
            <person name="Aury J.M."/>
            <person name="Wincker P."/>
            <person name="Grigoriev I.V."/>
            <person name="Bonfante P."/>
            <person name="Martin F.M."/>
        </authorList>
    </citation>
    <scope>NUCLEOTIDE SEQUENCE [LARGE SCALE GENOMIC DNA]</scope>
    <source>
        <strain evidence="2 3">RN42</strain>
    </source>
</reference>
<dbReference type="AlphaFoldDB" id="A0A3N4I250"/>
<dbReference type="Proteomes" id="UP000275078">
    <property type="component" value="Unassembled WGS sequence"/>
</dbReference>
<name>A0A3N4I250_ASCIM</name>
<keyword evidence="1" id="KW-0812">Transmembrane</keyword>
<organism evidence="2 3">
    <name type="scientific">Ascobolus immersus RN42</name>
    <dbReference type="NCBI Taxonomy" id="1160509"/>
    <lineage>
        <taxon>Eukaryota</taxon>
        <taxon>Fungi</taxon>
        <taxon>Dikarya</taxon>
        <taxon>Ascomycota</taxon>
        <taxon>Pezizomycotina</taxon>
        <taxon>Pezizomycetes</taxon>
        <taxon>Pezizales</taxon>
        <taxon>Ascobolaceae</taxon>
        <taxon>Ascobolus</taxon>
    </lineage>
</organism>
<sequence length="103" mass="11300">MHVHSVSIPQPMPFDPSALFHLGPNFLFVSLFYAQSALWQLVRIRTPIICMSRQSERLLSCSVGLLNGGVVSSASDGSSFGLKSTHRSCCDGVAFHFHHQISI</sequence>
<keyword evidence="1" id="KW-1133">Transmembrane helix</keyword>
<protein>
    <submittedName>
        <fullName evidence="2">Uncharacterized protein</fullName>
    </submittedName>
</protein>
<gene>
    <name evidence="2" type="ORF">BJ508DRAFT_141543</name>
</gene>